<evidence type="ECO:0000256" key="1">
    <source>
        <dbReference type="SAM" id="Phobius"/>
    </source>
</evidence>
<evidence type="ECO:0000313" key="2">
    <source>
        <dbReference type="EMBL" id="MDT3282988.1"/>
    </source>
</evidence>
<feature type="transmembrane region" description="Helical" evidence="1">
    <location>
        <begin position="6"/>
        <end position="27"/>
    </location>
</feature>
<gene>
    <name evidence="2" type="ORF">Q4Q50_22140</name>
</gene>
<keyword evidence="1" id="KW-1133">Transmembrane helix</keyword>
<reference evidence="2 3" key="1">
    <citation type="submission" date="2023-07" db="EMBL/GenBank/DDBJ databases">
        <title>Novel Shewanella species isolated from Baltic Sea sediments.</title>
        <authorList>
            <person name="Martin-Rodriguez A.J."/>
        </authorList>
    </citation>
    <scope>NUCLEOTIDE SEQUENCE [LARGE SCALE GENOMIC DNA]</scope>
    <source>
        <strain evidence="2 3">SP2S1-2</strain>
    </source>
</reference>
<protein>
    <submittedName>
        <fullName evidence="2">Uncharacterized protein</fullName>
    </submittedName>
</protein>
<dbReference type="Proteomes" id="UP001249505">
    <property type="component" value="Unassembled WGS sequence"/>
</dbReference>
<evidence type="ECO:0000313" key="3">
    <source>
        <dbReference type="Proteomes" id="UP001249505"/>
    </source>
</evidence>
<dbReference type="EMBL" id="JAUOES010000053">
    <property type="protein sequence ID" value="MDT3282988.1"/>
    <property type="molecule type" value="Genomic_DNA"/>
</dbReference>
<dbReference type="RefSeq" id="WP_311901188.1">
    <property type="nucleotide sequence ID" value="NZ_JAUOES010000053.1"/>
</dbReference>
<keyword evidence="3" id="KW-1185">Reference proteome</keyword>
<comment type="caution">
    <text evidence="2">The sequence shown here is derived from an EMBL/GenBank/DDBJ whole genome shotgun (WGS) entry which is preliminary data.</text>
</comment>
<keyword evidence="1" id="KW-0472">Membrane</keyword>
<accession>A0ABU3G6Y6</accession>
<sequence length="46" mass="5236">MSTIQIIGFFLILATFGTLIYSGYLLYTHSSLPDQSGKPRLRCKKR</sequence>
<organism evidence="2 3">
    <name type="scientific">Shewanella scandinavica</name>
    <dbReference type="NCBI Taxonomy" id="3063538"/>
    <lineage>
        <taxon>Bacteria</taxon>
        <taxon>Pseudomonadati</taxon>
        <taxon>Pseudomonadota</taxon>
        <taxon>Gammaproteobacteria</taxon>
        <taxon>Alteromonadales</taxon>
        <taxon>Shewanellaceae</taxon>
        <taxon>Shewanella</taxon>
    </lineage>
</organism>
<proteinExistence type="predicted"/>
<name>A0ABU3G6Y6_9GAMM</name>
<keyword evidence="1" id="KW-0812">Transmembrane</keyword>